<dbReference type="Proteomes" id="UP000030746">
    <property type="component" value="Unassembled WGS sequence"/>
</dbReference>
<dbReference type="CTD" id="20247700"/>
<accession>V4AJQ0</accession>
<reference evidence="2 3" key="1">
    <citation type="journal article" date="2013" name="Nature">
        <title>Insights into bilaterian evolution from three spiralian genomes.</title>
        <authorList>
            <person name="Simakov O."/>
            <person name="Marletaz F."/>
            <person name="Cho S.J."/>
            <person name="Edsinger-Gonzales E."/>
            <person name="Havlak P."/>
            <person name="Hellsten U."/>
            <person name="Kuo D.H."/>
            <person name="Larsson T."/>
            <person name="Lv J."/>
            <person name="Arendt D."/>
            <person name="Savage R."/>
            <person name="Osoegawa K."/>
            <person name="de Jong P."/>
            <person name="Grimwood J."/>
            <person name="Chapman J.A."/>
            <person name="Shapiro H."/>
            <person name="Aerts A."/>
            <person name="Otillar R.P."/>
            <person name="Terry A.Y."/>
            <person name="Boore J.L."/>
            <person name="Grigoriev I.V."/>
            <person name="Lindberg D.R."/>
            <person name="Seaver E.C."/>
            <person name="Weisblat D.A."/>
            <person name="Putnam N.H."/>
            <person name="Rokhsar D.S."/>
        </authorList>
    </citation>
    <scope>NUCLEOTIDE SEQUENCE [LARGE SCALE GENOMIC DNA]</scope>
</reference>
<dbReference type="EMBL" id="KB201890">
    <property type="protein sequence ID" value="ESO93801.1"/>
    <property type="molecule type" value="Genomic_DNA"/>
</dbReference>
<dbReference type="KEGG" id="lgi:LOTGIDRAFT_228570"/>
<dbReference type="OrthoDB" id="6066196at2759"/>
<dbReference type="GeneID" id="20247700"/>
<sequence length="164" mass="19040">MKKHTLSGDTLVIAVHNAGGQKEKNSDSNSSREEMGTSGKRRHPLRVEIYDEDFETFCLRMTVAKPTAASARRSKLWSRERQTWEDDFRRSTEFLSSRPYLRYEYPELKKHYPGTRRVATPEEMTGIVERLTKPCPTARSIVRSQSAPVVSRRSRLLQREQMHA</sequence>
<feature type="compositionally biased region" description="Basic and acidic residues" evidence="1">
    <location>
        <begin position="21"/>
        <end position="35"/>
    </location>
</feature>
<dbReference type="AlphaFoldDB" id="V4AJQ0"/>
<feature type="region of interest" description="Disordered" evidence="1">
    <location>
        <begin position="15"/>
        <end position="42"/>
    </location>
</feature>
<keyword evidence="3" id="KW-1185">Reference proteome</keyword>
<evidence type="ECO:0000313" key="3">
    <source>
        <dbReference type="Proteomes" id="UP000030746"/>
    </source>
</evidence>
<evidence type="ECO:0000313" key="2">
    <source>
        <dbReference type="EMBL" id="ESO93801.1"/>
    </source>
</evidence>
<proteinExistence type="predicted"/>
<gene>
    <name evidence="2" type="ORF">LOTGIDRAFT_228570</name>
</gene>
<organism evidence="2 3">
    <name type="scientific">Lottia gigantea</name>
    <name type="common">Giant owl limpet</name>
    <dbReference type="NCBI Taxonomy" id="225164"/>
    <lineage>
        <taxon>Eukaryota</taxon>
        <taxon>Metazoa</taxon>
        <taxon>Spiralia</taxon>
        <taxon>Lophotrochozoa</taxon>
        <taxon>Mollusca</taxon>
        <taxon>Gastropoda</taxon>
        <taxon>Patellogastropoda</taxon>
        <taxon>Lottioidea</taxon>
        <taxon>Lottiidae</taxon>
        <taxon>Lottia</taxon>
    </lineage>
</organism>
<dbReference type="HOGENOM" id="CLU_1620908_0_0_1"/>
<evidence type="ECO:0000256" key="1">
    <source>
        <dbReference type="SAM" id="MobiDB-lite"/>
    </source>
</evidence>
<protein>
    <submittedName>
        <fullName evidence="2">Uncharacterized protein</fullName>
    </submittedName>
</protein>
<dbReference type="RefSeq" id="XP_009055427.1">
    <property type="nucleotide sequence ID" value="XM_009057179.1"/>
</dbReference>
<name>V4AJQ0_LOTGI</name>